<protein>
    <recommendedName>
        <fullName evidence="3">Flo11 domain-containing protein</fullName>
    </recommendedName>
</protein>
<evidence type="ECO:0000256" key="2">
    <source>
        <dbReference type="SAM" id="SignalP"/>
    </source>
</evidence>
<organism evidence="4 5">
    <name type="scientific">Huiozyma naganishii (strain ATCC MYA-139 / BCRC 22969 / CBS 8797 / KCTC 17520 / NBRC 10181 / NCYC 3082 / Yp74L-3)</name>
    <name type="common">Yeast</name>
    <name type="synonym">Kazachstania naganishii</name>
    <dbReference type="NCBI Taxonomy" id="1071383"/>
    <lineage>
        <taxon>Eukaryota</taxon>
        <taxon>Fungi</taxon>
        <taxon>Dikarya</taxon>
        <taxon>Ascomycota</taxon>
        <taxon>Saccharomycotina</taxon>
        <taxon>Saccharomycetes</taxon>
        <taxon>Saccharomycetales</taxon>
        <taxon>Saccharomycetaceae</taxon>
        <taxon>Huiozyma</taxon>
    </lineage>
</organism>
<gene>
    <name evidence="4" type="primary">KNAG0L02480</name>
    <name evidence="4" type="ordered locus">KNAG_0L02480</name>
</gene>
<reference evidence="4 5" key="1">
    <citation type="journal article" date="2011" name="Proc. Natl. Acad. Sci. U.S.A.">
        <title>Evolutionary erosion of yeast sex chromosomes by mating-type switching accidents.</title>
        <authorList>
            <person name="Gordon J.L."/>
            <person name="Armisen D."/>
            <person name="Proux-Wera E."/>
            <person name="Oheigeartaigh S.S."/>
            <person name="Byrne K.P."/>
            <person name="Wolfe K.H."/>
        </authorList>
    </citation>
    <scope>NUCLEOTIDE SEQUENCE [LARGE SCALE GENOMIC DNA]</scope>
    <source>
        <strain evidence="5">ATCC MYA-139 / BCRC 22969 / CBS 8797 / CCRC 22969 / KCTC 17520 / NBRC 10181 / NCYC 3082</strain>
    </source>
</reference>
<dbReference type="GeneID" id="34528635"/>
<evidence type="ECO:0000256" key="1">
    <source>
        <dbReference type="SAM" id="MobiDB-lite"/>
    </source>
</evidence>
<evidence type="ECO:0000313" key="5">
    <source>
        <dbReference type="Proteomes" id="UP000006310"/>
    </source>
</evidence>
<dbReference type="KEGG" id="kng:KNAG_0L02480"/>
<dbReference type="Proteomes" id="UP000006310">
    <property type="component" value="Chromosome 12"/>
</dbReference>
<name>J7S3W7_HUIN7</name>
<dbReference type="RefSeq" id="XP_022467106.1">
    <property type="nucleotide sequence ID" value="XM_022610851.1"/>
</dbReference>
<keyword evidence="2" id="KW-0732">Signal</keyword>
<feature type="compositionally biased region" description="Low complexity" evidence="1">
    <location>
        <begin position="224"/>
        <end position="242"/>
    </location>
</feature>
<dbReference type="AlphaFoldDB" id="J7S3W7"/>
<dbReference type="OrthoDB" id="4070545at2759"/>
<feature type="domain" description="Flo11" evidence="3">
    <location>
        <begin position="37"/>
        <end position="219"/>
    </location>
</feature>
<keyword evidence="5" id="KW-1185">Reference proteome</keyword>
<feature type="compositionally biased region" description="Low complexity" evidence="1">
    <location>
        <begin position="260"/>
        <end position="269"/>
    </location>
</feature>
<evidence type="ECO:0000313" key="4">
    <source>
        <dbReference type="EMBL" id="CCK72862.1"/>
    </source>
</evidence>
<dbReference type="InterPro" id="IPR018789">
    <property type="entry name" value="Flo11"/>
</dbReference>
<reference evidence="5" key="2">
    <citation type="submission" date="2012-08" db="EMBL/GenBank/DDBJ databases">
        <title>Genome sequence of Kazachstania naganishii.</title>
        <authorList>
            <person name="Gordon J.L."/>
            <person name="Armisen D."/>
            <person name="Proux-Wera E."/>
            <person name="OhEigeartaigh S.S."/>
            <person name="Byrne K.P."/>
            <person name="Wolfe K.H."/>
        </authorList>
    </citation>
    <scope>NUCLEOTIDE SEQUENCE [LARGE SCALE GENOMIC DNA]</scope>
    <source>
        <strain evidence="5">ATCC MYA-139 / BCRC 22969 / CBS 8797 / CCRC 22969 / KCTC 17520 / NBRC 10181 / NCYC 3082</strain>
    </source>
</reference>
<feature type="signal peptide" evidence="2">
    <location>
        <begin position="1"/>
        <end position="21"/>
    </location>
</feature>
<dbReference type="OMA" id="YEECIVW"/>
<feature type="region of interest" description="Disordered" evidence="1">
    <location>
        <begin position="260"/>
        <end position="279"/>
    </location>
</feature>
<dbReference type="EMBL" id="HE978325">
    <property type="protein sequence ID" value="CCK72862.1"/>
    <property type="molecule type" value="Genomic_DNA"/>
</dbReference>
<accession>J7S3W7</accession>
<proteinExistence type="predicted"/>
<evidence type="ECO:0000259" key="3">
    <source>
        <dbReference type="PROSITE" id="PS51824"/>
    </source>
</evidence>
<dbReference type="HOGENOM" id="CLU_636248_0_0_1"/>
<dbReference type="SMART" id="SM01213">
    <property type="entry name" value="Flo11"/>
    <property type="match status" value="1"/>
</dbReference>
<dbReference type="PROSITE" id="PS51824">
    <property type="entry name" value="FLO11"/>
    <property type="match status" value="1"/>
</dbReference>
<feature type="region of interest" description="Disordered" evidence="1">
    <location>
        <begin position="224"/>
        <end position="245"/>
    </location>
</feature>
<feature type="chain" id="PRO_5003796527" description="Flo11 domain-containing protein" evidence="2">
    <location>
        <begin position="22"/>
        <end position="431"/>
    </location>
</feature>
<dbReference type="Pfam" id="PF10182">
    <property type="entry name" value="Flo11"/>
    <property type="match status" value="1"/>
</dbReference>
<sequence length="431" mass="47868">MKSFCITVIITLLQLISTVLGISLYGDNVDRLWSRELETICPVATVQHGCPHLDFEHFYETENINPKFSLDLTDVRWLPNQKLYQVTIRAYITNGEKIDLKYLWSLKAIGLSMGTHQIYGFNEGVLPEGFDPSDFTTTFLIRGRPDYEECIVWLDYFQLQFEFLDGHTGQYRSDWYREGFGNSHFDLSVGCHNSNNYGQSKVGLPNYYWPLECGDADCHNTVKTSSLPPETSSHPLPPSSSSMHATFRTTMDPAFTSLATSSSTFETTSHPPPPASSNVVVSLETSNEPVSTWSTDKIADTTSSRHIIPSPIYYSSVKPAESEDRESFTARPSPVTSSLIESPTFTLPIPATASQRTQITPGIILSETTDLKFEITPHPVTTVTPVEESGTTGYTRGEMSTHNVYTFAGIANSVNPAILGSIFLNLLLVVL</sequence>